<dbReference type="RefSeq" id="WP_345825922.1">
    <property type="nucleotide sequence ID" value="NZ_JBDIML010000005.1"/>
</dbReference>
<dbReference type="NCBIfam" id="TIGR01093">
    <property type="entry name" value="aroD"/>
    <property type="match status" value="1"/>
</dbReference>
<comment type="catalytic activity">
    <reaction evidence="1 5">
        <text>3-dehydroquinate = 3-dehydroshikimate + H2O</text>
        <dbReference type="Rhea" id="RHEA:21096"/>
        <dbReference type="ChEBI" id="CHEBI:15377"/>
        <dbReference type="ChEBI" id="CHEBI:16630"/>
        <dbReference type="ChEBI" id="CHEBI:32364"/>
        <dbReference type="EC" id="4.2.1.10"/>
    </reaction>
</comment>
<comment type="subunit">
    <text evidence="5">Homodimer.</text>
</comment>
<dbReference type="CDD" id="cd00502">
    <property type="entry name" value="DHQase_I"/>
    <property type="match status" value="1"/>
</dbReference>
<evidence type="ECO:0000256" key="4">
    <source>
        <dbReference type="ARBA" id="ARBA00023270"/>
    </source>
</evidence>
<feature type="binding site" evidence="5">
    <location>
        <position position="82"/>
    </location>
    <ligand>
        <name>3-dehydroquinate</name>
        <dbReference type="ChEBI" id="CHEBI:32364"/>
    </ligand>
</feature>
<keyword evidence="3 5" id="KW-0456">Lyase</keyword>
<feature type="active site" description="Schiff-base intermediate with substrate" evidence="5">
    <location>
        <position position="170"/>
    </location>
</feature>
<evidence type="ECO:0000313" key="6">
    <source>
        <dbReference type="EMBL" id="MEN2768436.1"/>
    </source>
</evidence>
<proteinExistence type="inferred from homology"/>
<evidence type="ECO:0000256" key="5">
    <source>
        <dbReference type="HAMAP-Rule" id="MF_00214"/>
    </source>
</evidence>
<dbReference type="SUPFAM" id="SSF51569">
    <property type="entry name" value="Aldolase"/>
    <property type="match status" value="1"/>
</dbReference>
<dbReference type="Proteomes" id="UP001444625">
    <property type="component" value="Unassembled WGS sequence"/>
</dbReference>
<gene>
    <name evidence="5 6" type="primary">aroD</name>
    <name evidence="6" type="ORF">ABC228_14730</name>
</gene>
<feature type="binding site" evidence="5">
    <location>
        <position position="232"/>
    </location>
    <ligand>
        <name>3-dehydroquinate</name>
        <dbReference type="ChEBI" id="CHEBI:32364"/>
    </ligand>
</feature>
<dbReference type="InterPro" id="IPR050146">
    <property type="entry name" value="Type-I_3-dehydroquinase"/>
</dbReference>
<sequence length="254" mass="28577">MKPVQVRNTIIGEGMPKIIVPLVGISDLELMDEVRAVIALRPDIIEWRVDQYSHVDDMQAVHNILKTLRNEIKDIPLLFTFRSYQEGGKKKITSSYYKELNEFAVQSQLVDLIDLELFTTNNILSYLIGKAKLFGITVIMSNHDFKATPSREEIIARLQRMQEFDADILKIAVMPNSEADVLTLLQATNMMKTKYAERPLITMSMAKMGIFSRLAGELAGSSATFASGVSASAPGQIPIAELRTILENIHQYMR</sequence>
<dbReference type="Pfam" id="PF01487">
    <property type="entry name" value="DHquinase_I"/>
    <property type="match status" value="1"/>
</dbReference>
<dbReference type="HAMAP" id="MF_00214">
    <property type="entry name" value="AroD"/>
    <property type="match status" value="1"/>
</dbReference>
<evidence type="ECO:0000256" key="2">
    <source>
        <dbReference type="ARBA" id="ARBA00023141"/>
    </source>
</evidence>
<dbReference type="Gene3D" id="3.20.20.70">
    <property type="entry name" value="Aldolase class I"/>
    <property type="match status" value="1"/>
</dbReference>
<comment type="similarity">
    <text evidence="5">Belongs to the type-I 3-dehydroquinase family.</text>
</comment>
<keyword evidence="2 5" id="KW-0057">Aromatic amino acid biosynthesis</keyword>
<comment type="caution">
    <text evidence="5">Lacks conserved residue(s) required for the propagation of feature annotation.</text>
</comment>
<feature type="binding site" evidence="5">
    <location>
        <position position="213"/>
    </location>
    <ligand>
        <name>3-dehydroquinate</name>
        <dbReference type="ChEBI" id="CHEBI:32364"/>
    </ligand>
</feature>
<dbReference type="GO" id="GO:0003855">
    <property type="term" value="F:3-dehydroquinate dehydratase activity"/>
    <property type="evidence" value="ECO:0007669"/>
    <property type="project" value="UniProtKB-EC"/>
</dbReference>
<dbReference type="InterPro" id="IPR013785">
    <property type="entry name" value="Aldolase_TIM"/>
</dbReference>
<dbReference type="PANTHER" id="PTHR43699:SF1">
    <property type="entry name" value="3-DEHYDROQUINATE DEHYDRATASE"/>
    <property type="match status" value="1"/>
</dbReference>
<organism evidence="6 7">
    <name type="scientific">Ornithinibacillus xuwenensis</name>
    <dbReference type="NCBI Taxonomy" id="3144668"/>
    <lineage>
        <taxon>Bacteria</taxon>
        <taxon>Bacillati</taxon>
        <taxon>Bacillota</taxon>
        <taxon>Bacilli</taxon>
        <taxon>Bacillales</taxon>
        <taxon>Bacillaceae</taxon>
        <taxon>Ornithinibacillus</taxon>
    </lineage>
</organism>
<evidence type="ECO:0000256" key="1">
    <source>
        <dbReference type="ARBA" id="ARBA00001864"/>
    </source>
</evidence>
<dbReference type="PANTHER" id="PTHR43699">
    <property type="entry name" value="3-DEHYDROQUINATE DEHYDRATASE"/>
    <property type="match status" value="1"/>
</dbReference>
<evidence type="ECO:0000313" key="7">
    <source>
        <dbReference type="Proteomes" id="UP001444625"/>
    </source>
</evidence>
<accession>A0ABU9XL62</accession>
<feature type="active site" description="Proton donor/acceptor" evidence="5">
    <location>
        <position position="143"/>
    </location>
</feature>
<keyword evidence="5" id="KW-0028">Amino-acid biosynthesis</keyword>
<keyword evidence="7" id="KW-1185">Reference proteome</keyword>
<dbReference type="EMBL" id="JBDIML010000005">
    <property type="protein sequence ID" value="MEN2768436.1"/>
    <property type="molecule type" value="Genomic_DNA"/>
</dbReference>
<name>A0ABU9XL62_9BACI</name>
<evidence type="ECO:0000256" key="3">
    <source>
        <dbReference type="ARBA" id="ARBA00023239"/>
    </source>
</evidence>
<comment type="function">
    <text evidence="5">Involved in the third step of the chorismate pathway, which leads to the biosynthesis of aromatic amino acids. Catalyzes the cis-dehydration of 3-dehydroquinate (DHQ) and introduces the first double bond of the aromatic ring to yield 3-dehydroshikimate.</text>
</comment>
<comment type="pathway">
    <text evidence="5">Metabolic intermediate biosynthesis; chorismate biosynthesis; chorismate from D-erythrose 4-phosphate and phosphoenolpyruvate: step 3/7.</text>
</comment>
<dbReference type="InterPro" id="IPR001381">
    <property type="entry name" value="DHquinase_I"/>
</dbReference>
<dbReference type="EC" id="4.2.1.10" evidence="5"/>
<dbReference type="InterPro" id="IPR018508">
    <property type="entry name" value="3-dehydroquinate_DH_AS"/>
</dbReference>
<feature type="binding site" evidence="5">
    <location>
        <position position="236"/>
    </location>
    <ligand>
        <name>3-dehydroquinate</name>
        <dbReference type="ChEBI" id="CHEBI:32364"/>
    </ligand>
</feature>
<comment type="caution">
    <text evidence="6">The sequence shown here is derived from an EMBL/GenBank/DDBJ whole genome shotgun (WGS) entry which is preliminary data.</text>
</comment>
<feature type="binding site" evidence="5">
    <location>
        <begin position="46"/>
        <end position="48"/>
    </location>
    <ligand>
        <name>3-dehydroquinate</name>
        <dbReference type="ChEBI" id="CHEBI:32364"/>
    </ligand>
</feature>
<reference evidence="6 7" key="1">
    <citation type="submission" date="2024-05" db="EMBL/GenBank/DDBJ databases">
        <authorList>
            <person name="Haq I."/>
            <person name="Ullah Z."/>
            <person name="Ahmad R."/>
            <person name="Li M."/>
            <person name="Tong Y."/>
        </authorList>
    </citation>
    <scope>NUCLEOTIDE SEQUENCE [LARGE SCALE GENOMIC DNA]</scope>
    <source>
        <strain evidence="6 7">16A2E</strain>
    </source>
</reference>
<keyword evidence="4 5" id="KW-0704">Schiff base</keyword>
<protein>
    <recommendedName>
        <fullName evidence="5">3-dehydroquinate dehydratase</fullName>
        <shortName evidence="5">3-dehydroquinase</shortName>
        <ecNumber evidence="5">4.2.1.10</ecNumber>
    </recommendedName>
    <alternativeName>
        <fullName evidence="5">Type I DHQase</fullName>
    </alternativeName>
    <alternativeName>
        <fullName evidence="5">Type I dehydroquinase</fullName>
        <shortName evidence="5">DHQ1</shortName>
    </alternativeName>
</protein>
<dbReference type="PROSITE" id="PS01028">
    <property type="entry name" value="DEHYDROQUINASE_I"/>
    <property type="match status" value="1"/>
</dbReference>